<keyword evidence="1" id="KW-0732">Signal</keyword>
<organism evidence="2 3">
    <name type="scientific">Pontiella desulfatans</name>
    <dbReference type="NCBI Taxonomy" id="2750659"/>
    <lineage>
        <taxon>Bacteria</taxon>
        <taxon>Pseudomonadati</taxon>
        <taxon>Kiritimatiellota</taxon>
        <taxon>Kiritimatiellia</taxon>
        <taxon>Kiritimatiellales</taxon>
        <taxon>Pontiellaceae</taxon>
        <taxon>Pontiella</taxon>
    </lineage>
</organism>
<feature type="signal peptide" evidence="1">
    <location>
        <begin position="1"/>
        <end position="26"/>
    </location>
</feature>
<dbReference type="AlphaFoldDB" id="A0A6C2U425"/>
<proteinExistence type="predicted"/>
<evidence type="ECO:0000313" key="3">
    <source>
        <dbReference type="Proteomes" id="UP000366872"/>
    </source>
</evidence>
<dbReference type="EMBL" id="CAAHFG010000002">
    <property type="protein sequence ID" value="VGO14782.1"/>
    <property type="molecule type" value="Genomic_DNA"/>
</dbReference>
<dbReference type="Proteomes" id="UP000366872">
    <property type="component" value="Unassembled WGS sequence"/>
</dbReference>
<sequence>MAKKKKPFFAKHAKSSAAMVSLGIHAAIILAAASFVAFKVIVKEEKVFVAKENKRPKMKLKKLQVPIKMEKRKKQTAKLRKRVVAKNPRRTQMDITMPEITGVMGGMGAMDVSGGLGGDIGFNIPEINFFGVKKKSEKVVFVVLAGPASTNGSNGYQSPKSRMCFYTLRARLNDMVQSLPEYALFNATFFMSEITTPFSTNMLLATQENKDLLVEWGSTVNPLELEETYGPGNNYEGFWAKYITLDWENGDRWEGEDLPPVYPKWLYRYEPGPRILKHFPKNGVKLKKEFEHWNKAVCFAFEQKPDTIFILTTNYIGEEPGVLTQSFMDICTDIYGPDRKRFPTINVVVLTRPGQNAEGASNVLDTYISIINKFRGKGEIINDIRDHMTVEEKAAMEKLEGTF</sequence>
<dbReference type="RefSeq" id="WP_136080408.1">
    <property type="nucleotide sequence ID" value="NZ_CAAHFG010000002.1"/>
</dbReference>
<protein>
    <submittedName>
        <fullName evidence="2">Uncharacterized protein</fullName>
    </submittedName>
</protein>
<name>A0A6C2U425_PONDE</name>
<gene>
    <name evidence="2" type="ORF">PDESU_03351</name>
</gene>
<accession>A0A6C2U425</accession>
<evidence type="ECO:0000256" key="1">
    <source>
        <dbReference type="SAM" id="SignalP"/>
    </source>
</evidence>
<evidence type="ECO:0000313" key="2">
    <source>
        <dbReference type="EMBL" id="VGO14782.1"/>
    </source>
</evidence>
<feature type="chain" id="PRO_5025386318" evidence="1">
    <location>
        <begin position="27"/>
        <end position="403"/>
    </location>
</feature>
<reference evidence="2 3" key="1">
    <citation type="submission" date="2019-04" db="EMBL/GenBank/DDBJ databases">
        <authorList>
            <person name="Van Vliet M D."/>
        </authorList>
    </citation>
    <scope>NUCLEOTIDE SEQUENCE [LARGE SCALE GENOMIC DNA]</scope>
    <source>
        <strain evidence="2 3">F1</strain>
    </source>
</reference>
<keyword evidence="3" id="KW-1185">Reference proteome</keyword>